<dbReference type="InterPro" id="IPR000531">
    <property type="entry name" value="Beta-barrel_TonB"/>
</dbReference>
<keyword evidence="2 10" id="KW-0813">Transport</keyword>
<evidence type="ECO:0000259" key="13">
    <source>
        <dbReference type="Pfam" id="PF00593"/>
    </source>
</evidence>
<dbReference type="GO" id="GO:0044718">
    <property type="term" value="P:siderophore transmembrane transport"/>
    <property type="evidence" value="ECO:0007669"/>
    <property type="project" value="TreeGrafter"/>
</dbReference>
<evidence type="ECO:0000256" key="3">
    <source>
        <dbReference type="ARBA" id="ARBA00022452"/>
    </source>
</evidence>
<evidence type="ECO:0000256" key="5">
    <source>
        <dbReference type="ARBA" id="ARBA00022729"/>
    </source>
</evidence>
<keyword evidence="6 11" id="KW-0798">TonB box</keyword>
<evidence type="ECO:0000256" key="9">
    <source>
        <dbReference type="ARBA" id="ARBA00023237"/>
    </source>
</evidence>
<dbReference type="InterPro" id="IPR036942">
    <property type="entry name" value="Beta-barrel_TonB_sf"/>
</dbReference>
<comment type="caution">
    <text evidence="15">The sequence shown here is derived from an EMBL/GenBank/DDBJ whole genome shotgun (WGS) entry which is preliminary data.</text>
</comment>
<dbReference type="Gene3D" id="2.40.170.20">
    <property type="entry name" value="TonB-dependent receptor, beta-barrel domain"/>
    <property type="match status" value="1"/>
</dbReference>
<comment type="subcellular location">
    <subcellularLocation>
        <location evidence="1 10">Cell outer membrane</location>
        <topology evidence="1 10">Multi-pass membrane protein</topology>
    </subcellularLocation>
</comment>
<protein>
    <submittedName>
        <fullName evidence="15">TonB-dependent receptor</fullName>
    </submittedName>
</protein>
<evidence type="ECO:0000256" key="11">
    <source>
        <dbReference type="RuleBase" id="RU003357"/>
    </source>
</evidence>
<dbReference type="Proteomes" id="UP000628448">
    <property type="component" value="Unassembled WGS sequence"/>
</dbReference>
<dbReference type="Pfam" id="PF07715">
    <property type="entry name" value="Plug"/>
    <property type="match status" value="1"/>
</dbReference>
<dbReference type="InterPro" id="IPR039426">
    <property type="entry name" value="TonB-dep_rcpt-like"/>
</dbReference>
<comment type="similarity">
    <text evidence="10 11">Belongs to the TonB-dependent receptor family.</text>
</comment>
<evidence type="ECO:0000256" key="2">
    <source>
        <dbReference type="ARBA" id="ARBA00022448"/>
    </source>
</evidence>
<evidence type="ECO:0000313" key="15">
    <source>
        <dbReference type="EMBL" id="MBG9375396.1"/>
    </source>
</evidence>
<evidence type="ECO:0000256" key="8">
    <source>
        <dbReference type="ARBA" id="ARBA00023170"/>
    </source>
</evidence>
<feature type="domain" description="TonB-dependent receptor-like beta-barrel" evidence="13">
    <location>
        <begin position="253"/>
        <end position="689"/>
    </location>
</feature>
<evidence type="ECO:0000313" key="16">
    <source>
        <dbReference type="Proteomes" id="UP000628448"/>
    </source>
</evidence>
<dbReference type="Gene3D" id="2.170.130.10">
    <property type="entry name" value="TonB-dependent receptor, plug domain"/>
    <property type="match status" value="1"/>
</dbReference>
<evidence type="ECO:0000256" key="12">
    <source>
        <dbReference type="SAM" id="SignalP"/>
    </source>
</evidence>
<evidence type="ECO:0000256" key="1">
    <source>
        <dbReference type="ARBA" id="ARBA00004571"/>
    </source>
</evidence>
<feature type="signal peptide" evidence="12">
    <location>
        <begin position="1"/>
        <end position="19"/>
    </location>
</feature>
<proteinExistence type="inferred from homology"/>
<gene>
    <name evidence="15" type="ORF">I5907_04070</name>
</gene>
<evidence type="ECO:0000256" key="7">
    <source>
        <dbReference type="ARBA" id="ARBA00023136"/>
    </source>
</evidence>
<feature type="domain" description="TonB-dependent receptor plug" evidence="14">
    <location>
        <begin position="72"/>
        <end position="157"/>
    </location>
</feature>
<feature type="chain" id="PRO_5036850823" evidence="12">
    <location>
        <begin position="20"/>
        <end position="723"/>
    </location>
</feature>
<keyword evidence="8 15" id="KW-0675">Receptor</keyword>
<keyword evidence="4 10" id="KW-0812">Transmembrane</keyword>
<dbReference type="PANTHER" id="PTHR30069:SF29">
    <property type="entry name" value="HEMOGLOBIN AND HEMOGLOBIN-HAPTOGLOBIN-BINDING PROTEIN 1-RELATED"/>
    <property type="match status" value="1"/>
</dbReference>
<evidence type="ECO:0000256" key="4">
    <source>
        <dbReference type="ARBA" id="ARBA00022692"/>
    </source>
</evidence>
<name>A0A931E4K2_9BACT</name>
<dbReference type="AlphaFoldDB" id="A0A931E4K2"/>
<keyword evidence="3 10" id="KW-1134">Transmembrane beta strand</keyword>
<dbReference type="RefSeq" id="WP_196989450.1">
    <property type="nucleotide sequence ID" value="NZ_JADWYR010000001.1"/>
</dbReference>
<keyword evidence="9 10" id="KW-0998">Cell outer membrane</keyword>
<dbReference type="InterPro" id="IPR012910">
    <property type="entry name" value="Plug_dom"/>
</dbReference>
<evidence type="ECO:0000259" key="14">
    <source>
        <dbReference type="Pfam" id="PF07715"/>
    </source>
</evidence>
<dbReference type="PROSITE" id="PS52016">
    <property type="entry name" value="TONB_DEPENDENT_REC_3"/>
    <property type="match status" value="1"/>
</dbReference>
<keyword evidence="5 12" id="KW-0732">Signal</keyword>
<dbReference type="EMBL" id="JADWYR010000001">
    <property type="protein sequence ID" value="MBG9375396.1"/>
    <property type="molecule type" value="Genomic_DNA"/>
</dbReference>
<sequence length="723" mass="80712">MKKLVVLATVCLISAKMYAQTDTLKTNVLQEVKVKTQVNTVDRLPAVVGTRIWSGKKSEVLNVSGMDANIAEKTPRQIFAKVPGVFVYDMDGSGNQVNIAVRGLDPHRGWEFNIRKNGIITNSDMYGYPASHYSMPMEAVERIELVRGTGSLQYGAQFGGMLNYVTKQADTTKQLSFESINTAGSFGLLSTYNAVSGRIGKLDYYAYYSKRLSDGYRANSSTKYEAQAFMLQYNISGKLRLKGELARSNYVYNIPGPLTDSMFNADPRQSSRSRNYFNPDIYVPSVNLEWNITYKTKLSITASAVLGARNSVQFDKPADVKDSINTQTLQYANRQVDIDHFNSYTFDANILHQYSFLNRQHTVTAGVQVFNNDLHRQQQGKGTTGADFDLTLVDGKWGRDLHFKTKNIAVYAENNFRMSDKLTVSPGIRWEHGQSDMSGYISYYSGQNLPNTIKHDFVLLGLNAQYEATKSSNFYAGFAQSYRPVIFKDIIPASVYEVADKNLKDAYGYTVEAGYRGNANGFKWDVSVFHLGYNNRLGSLSMLNDTGAYILYRTNIGNSRTNGVELFAEYGTNIGHKFYCSVFTSSAWMDARYKNASVKSGSANVSVDGNSVESTPQFISRNGVSAKFLKASISVLYSYTAKSYADALNTVQPSANGAVGLVPSYGLFDINTSYRFNDRWMLRFNINNVFNKQYFTKRPTFYPGPGVWSSDGRSVNLSVGIKI</sequence>
<dbReference type="GO" id="GO:0015344">
    <property type="term" value="F:siderophore uptake transmembrane transporter activity"/>
    <property type="evidence" value="ECO:0007669"/>
    <property type="project" value="TreeGrafter"/>
</dbReference>
<dbReference type="GO" id="GO:0009279">
    <property type="term" value="C:cell outer membrane"/>
    <property type="evidence" value="ECO:0007669"/>
    <property type="project" value="UniProtKB-SubCell"/>
</dbReference>
<dbReference type="SUPFAM" id="SSF56935">
    <property type="entry name" value="Porins"/>
    <property type="match status" value="1"/>
</dbReference>
<dbReference type="InterPro" id="IPR037066">
    <property type="entry name" value="Plug_dom_sf"/>
</dbReference>
<accession>A0A931E4K2</accession>
<keyword evidence="7 10" id="KW-0472">Membrane</keyword>
<evidence type="ECO:0000256" key="6">
    <source>
        <dbReference type="ARBA" id="ARBA00023077"/>
    </source>
</evidence>
<organism evidence="15 16">
    <name type="scientific">Panacibacter microcysteis</name>
    <dbReference type="NCBI Taxonomy" id="2793269"/>
    <lineage>
        <taxon>Bacteria</taxon>
        <taxon>Pseudomonadati</taxon>
        <taxon>Bacteroidota</taxon>
        <taxon>Chitinophagia</taxon>
        <taxon>Chitinophagales</taxon>
        <taxon>Chitinophagaceae</taxon>
        <taxon>Panacibacter</taxon>
    </lineage>
</organism>
<reference evidence="15" key="1">
    <citation type="submission" date="2020-11" db="EMBL/GenBank/DDBJ databases">
        <title>Bacterial whole genome sequence for Panacibacter sp. DH6.</title>
        <authorList>
            <person name="Le V."/>
            <person name="Ko S."/>
            <person name="Ahn C.-Y."/>
            <person name="Oh H.-M."/>
        </authorList>
    </citation>
    <scope>NUCLEOTIDE SEQUENCE</scope>
    <source>
        <strain evidence="15">DH6</strain>
    </source>
</reference>
<dbReference type="PANTHER" id="PTHR30069">
    <property type="entry name" value="TONB-DEPENDENT OUTER MEMBRANE RECEPTOR"/>
    <property type="match status" value="1"/>
</dbReference>
<evidence type="ECO:0000256" key="10">
    <source>
        <dbReference type="PROSITE-ProRule" id="PRU01360"/>
    </source>
</evidence>
<keyword evidence="16" id="KW-1185">Reference proteome</keyword>
<dbReference type="Pfam" id="PF00593">
    <property type="entry name" value="TonB_dep_Rec_b-barrel"/>
    <property type="match status" value="1"/>
</dbReference>